<dbReference type="PANTHER" id="PTHR11709">
    <property type="entry name" value="MULTI-COPPER OXIDASE"/>
    <property type="match status" value="1"/>
</dbReference>
<dbReference type="InterPro" id="IPR034289">
    <property type="entry name" value="CuRO_3_LCC"/>
</dbReference>
<comment type="caution">
    <text evidence="17">The sequence shown here is derived from an EMBL/GenBank/DDBJ whole genome shotgun (WGS) entry which is preliminary data.</text>
</comment>
<evidence type="ECO:0000256" key="4">
    <source>
        <dbReference type="ARBA" id="ARBA00010609"/>
    </source>
</evidence>
<keyword evidence="6 13" id="KW-0052">Apoplast</keyword>
<evidence type="ECO:0000313" key="18">
    <source>
        <dbReference type="Proteomes" id="UP000636800"/>
    </source>
</evidence>
<dbReference type="PANTHER" id="PTHR11709:SF287">
    <property type="entry name" value="LACCASE"/>
    <property type="match status" value="1"/>
</dbReference>
<comment type="function">
    <text evidence="2 13">Lignin degradation and detoxification of lignin-derived products.</text>
</comment>
<evidence type="ECO:0000256" key="2">
    <source>
        <dbReference type="ARBA" id="ARBA00002075"/>
    </source>
</evidence>
<dbReference type="EMBL" id="JADCNL010000001">
    <property type="protein sequence ID" value="KAG0498998.1"/>
    <property type="molecule type" value="Genomic_DNA"/>
</dbReference>
<evidence type="ECO:0000259" key="14">
    <source>
        <dbReference type="Pfam" id="PF00394"/>
    </source>
</evidence>
<evidence type="ECO:0000313" key="17">
    <source>
        <dbReference type="EMBL" id="KAG0498998.1"/>
    </source>
</evidence>
<dbReference type="GO" id="GO:0005507">
    <property type="term" value="F:copper ion binding"/>
    <property type="evidence" value="ECO:0007669"/>
    <property type="project" value="InterPro"/>
</dbReference>
<keyword evidence="18" id="KW-1185">Reference proteome</keyword>
<feature type="domain" description="Plastocyanin-like" evidence="14">
    <location>
        <begin position="163"/>
        <end position="314"/>
    </location>
</feature>
<dbReference type="InterPro" id="IPR001117">
    <property type="entry name" value="Cu-oxidase_2nd"/>
</dbReference>
<dbReference type="FunFam" id="2.60.40.420:FF:000062">
    <property type="entry name" value="Laccase"/>
    <property type="match status" value="1"/>
</dbReference>
<feature type="domain" description="Plastocyanin-like" evidence="16">
    <location>
        <begin position="39"/>
        <end position="153"/>
    </location>
</feature>
<dbReference type="InterPro" id="IPR034288">
    <property type="entry name" value="CuRO_1_LCC"/>
</dbReference>
<feature type="domain" description="Plastocyanin-like" evidence="15">
    <location>
        <begin position="419"/>
        <end position="552"/>
    </location>
</feature>
<evidence type="ECO:0000256" key="7">
    <source>
        <dbReference type="ARBA" id="ARBA00022525"/>
    </source>
</evidence>
<keyword evidence="10 13" id="KW-0560">Oxidoreductase</keyword>
<comment type="subcellular location">
    <subcellularLocation>
        <location evidence="3 13">Secreted</location>
        <location evidence="3 13">Extracellular space</location>
        <location evidence="3 13">Apoplast</location>
    </subcellularLocation>
</comment>
<dbReference type="GO" id="GO:0046274">
    <property type="term" value="P:lignin catabolic process"/>
    <property type="evidence" value="ECO:0007669"/>
    <property type="project" value="UniProtKB-KW"/>
</dbReference>
<dbReference type="InterPro" id="IPR017761">
    <property type="entry name" value="Laccase"/>
</dbReference>
<evidence type="ECO:0000256" key="3">
    <source>
        <dbReference type="ARBA" id="ARBA00004271"/>
    </source>
</evidence>
<dbReference type="Pfam" id="PF07731">
    <property type="entry name" value="Cu-oxidase_2"/>
    <property type="match status" value="1"/>
</dbReference>
<evidence type="ECO:0000256" key="8">
    <source>
        <dbReference type="ARBA" id="ARBA00022723"/>
    </source>
</evidence>
<dbReference type="Pfam" id="PF07732">
    <property type="entry name" value="Cu-oxidase_3"/>
    <property type="match status" value="1"/>
</dbReference>
<protein>
    <recommendedName>
        <fullName evidence="5 13">Laccase</fullName>
        <ecNumber evidence="5 13">1.10.3.2</ecNumber>
    </recommendedName>
    <alternativeName>
        <fullName evidence="13">Benzenediol:oxygen oxidoreductase</fullName>
    </alternativeName>
    <alternativeName>
        <fullName evidence="13">Diphenol oxidase</fullName>
    </alternativeName>
    <alternativeName>
        <fullName evidence="13">Urishiol oxidase</fullName>
    </alternativeName>
</protein>
<keyword evidence="11 13" id="KW-0186">Copper</keyword>
<proteinExistence type="inferred from homology"/>
<keyword evidence="9 13" id="KW-0677">Repeat</keyword>
<dbReference type="InterPro" id="IPR033138">
    <property type="entry name" value="Cu_oxidase_CS"/>
</dbReference>
<organism evidence="17 18">
    <name type="scientific">Vanilla planifolia</name>
    <name type="common">Vanilla</name>
    <dbReference type="NCBI Taxonomy" id="51239"/>
    <lineage>
        <taxon>Eukaryota</taxon>
        <taxon>Viridiplantae</taxon>
        <taxon>Streptophyta</taxon>
        <taxon>Embryophyta</taxon>
        <taxon>Tracheophyta</taxon>
        <taxon>Spermatophyta</taxon>
        <taxon>Magnoliopsida</taxon>
        <taxon>Liliopsida</taxon>
        <taxon>Asparagales</taxon>
        <taxon>Orchidaceae</taxon>
        <taxon>Vanilloideae</taxon>
        <taxon>Vanilleae</taxon>
        <taxon>Vanilla</taxon>
    </lineage>
</organism>
<keyword evidence="7 13" id="KW-0964">Secreted</keyword>
<keyword evidence="12 13" id="KW-0439">Lignin degradation</keyword>
<feature type="chain" id="PRO_5033111268" description="Laccase" evidence="13">
    <location>
        <begin position="31"/>
        <end position="570"/>
    </location>
</feature>
<evidence type="ECO:0000256" key="10">
    <source>
        <dbReference type="ARBA" id="ARBA00023002"/>
    </source>
</evidence>
<evidence type="ECO:0000259" key="16">
    <source>
        <dbReference type="Pfam" id="PF07732"/>
    </source>
</evidence>
<dbReference type="PROSITE" id="PS00080">
    <property type="entry name" value="MULTICOPPER_OXIDASE2"/>
    <property type="match status" value="1"/>
</dbReference>
<keyword evidence="13" id="KW-0732">Signal</keyword>
<dbReference type="InterPro" id="IPR008972">
    <property type="entry name" value="Cupredoxin"/>
</dbReference>
<keyword evidence="8 13" id="KW-0479">Metal-binding</keyword>
<dbReference type="GO" id="GO:0052716">
    <property type="term" value="F:hydroquinone:oxygen oxidoreductase activity"/>
    <property type="evidence" value="ECO:0007669"/>
    <property type="project" value="UniProtKB-EC"/>
</dbReference>
<comment type="similarity">
    <text evidence="4 13">Belongs to the multicopper oxidase family.</text>
</comment>
<evidence type="ECO:0000256" key="9">
    <source>
        <dbReference type="ARBA" id="ARBA00022737"/>
    </source>
</evidence>
<dbReference type="PROSITE" id="PS00079">
    <property type="entry name" value="MULTICOPPER_OXIDASE1"/>
    <property type="match status" value="1"/>
</dbReference>
<evidence type="ECO:0000256" key="5">
    <source>
        <dbReference type="ARBA" id="ARBA00012297"/>
    </source>
</evidence>
<dbReference type="InterPro" id="IPR002355">
    <property type="entry name" value="Cu_oxidase_Cu_BS"/>
</dbReference>
<evidence type="ECO:0000256" key="12">
    <source>
        <dbReference type="ARBA" id="ARBA00023185"/>
    </source>
</evidence>
<dbReference type="CDD" id="cd13897">
    <property type="entry name" value="CuRO_3_LCC_plant"/>
    <property type="match status" value="1"/>
</dbReference>
<dbReference type="Proteomes" id="UP000636800">
    <property type="component" value="Chromosome 1"/>
</dbReference>
<dbReference type="Gene3D" id="2.60.40.420">
    <property type="entry name" value="Cupredoxins - blue copper proteins"/>
    <property type="match status" value="3"/>
</dbReference>
<dbReference type="GO" id="GO:0048046">
    <property type="term" value="C:apoplast"/>
    <property type="evidence" value="ECO:0007669"/>
    <property type="project" value="UniProtKB-SubCell"/>
</dbReference>
<dbReference type="FunFam" id="2.60.40.420:FF:000049">
    <property type="entry name" value="Laccase"/>
    <property type="match status" value="1"/>
</dbReference>
<dbReference type="CDD" id="cd13849">
    <property type="entry name" value="CuRO_1_LCC_plant"/>
    <property type="match status" value="1"/>
</dbReference>
<dbReference type="InterPro" id="IPR011706">
    <property type="entry name" value="Cu-oxidase_C"/>
</dbReference>
<accession>A0A835VJ52</accession>
<evidence type="ECO:0000256" key="11">
    <source>
        <dbReference type="ARBA" id="ARBA00023008"/>
    </source>
</evidence>
<comment type="cofactor">
    <cofactor evidence="13">
        <name>Cu cation</name>
        <dbReference type="ChEBI" id="CHEBI:23378"/>
    </cofactor>
    <text evidence="13">Binds 4 Cu cations per monomer.</text>
</comment>
<dbReference type="EC" id="1.10.3.2" evidence="5 13"/>
<sequence length="570" mass="63010">MVMEFTNKTMPCLLFYCFICFSILFPLANAEVHYHDFIVRAKSVKRLCKTREIITVNGQFPGPTLQVRNGDSLVIRVVNHAKYNVTLHWHGVRQMRNGWADGPAYVTQCPIQQGGIYTYRFTIEDQEGTLWWHAHVSWLRATVYGALIILPRENYPYPKPHREFPVILGEWWNKNPLDVIRQALKTGAAPNVSDAFTINGQPGDLYRCSSKETTTFLVTAGETVLLRFINAAMENELFVAIADHDMTVVGADASYTKPFTTSIILLGPGQTTDVLIQTNQPPGRYYIAAHAYHSAPPSVTFDNTTTTAILDYIHNPKSATSPKLASLPVFNDTAAAAAFTAGIKSPAPVQIPSPVDNHLFVTVGLGLFDCPRNKRCGGPNGTRFAASMNNFSFVLPSRTSLLQASELGGPAATGVFTADFPASPPMHFDYTGNVSRSLWQPIRATKLYPIKFGSVVEMVLQGTNIFAAEEHPMHIHGYEFYVLATGKGNFDARRDSRRFNLVDPPRRNTIGVPQKGWAVIRFTADNPGVWLMHCHIDSHLTWGLATAFLVSNGVGESESTLPPPPDLPTC</sequence>
<reference evidence="17 18" key="1">
    <citation type="journal article" date="2020" name="Nat. Food">
        <title>A phased Vanilla planifolia genome enables genetic improvement of flavour and production.</title>
        <authorList>
            <person name="Hasing T."/>
            <person name="Tang H."/>
            <person name="Brym M."/>
            <person name="Khazi F."/>
            <person name="Huang T."/>
            <person name="Chambers A.H."/>
        </authorList>
    </citation>
    <scope>NUCLEOTIDE SEQUENCE [LARGE SCALE GENOMIC DNA]</scope>
    <source>
        <tissue evidence="17">Leaf</tissue>
    </source>
</reference>
<evidence type="ECO:0000256" key="13">
    <source>
        <dbReference type="RuleBase" id="RU361119"/>
    </source>
</evidence>
<dbReference type="InterPro" id="IPR011707">
    <property type="entry name" value="Cu-oxidase-like_N"/>
</dbReference>
<gene>
    <name evidence="17" type="ORF">HPP92_003689</name>
</gene>
<feature type="signal peptide" evidence="13">
    <location>
        <begin position="1"/>
        <end position="30"/>
    </location>
</feature>
<evidence type="ECO:0000256" key="1">
    <source>
        <dbReference type="ARBA" id="ARBA00000349"/>
    </source>
</evidence>
<evidence type="ECO:0000259" key="15">
    <source>
        <dbReference type="Pfam" id="PF07731"/>
    </source>
</evidence>
<name>A0A835VJ52_VANPL</name>
<dbReference type="AlphaFoldDB" id="A0A835VJ52"/>
<dbReference type="InterPro" id="IPR034285">
    <property type="entry name" value="CuRO_2_LCC"/>
</dbReference>
<dbReference type="OrthoDB" id="1668162at2759"/>
<dbReference type="Pfam" id="PF00394">
    <property type="entry name" value="Cu-oxidase"/>
    <property type="match status" value="1"/>
</dbReference>
<dbReference type="NCBIfam" id="TIGR03389">
    <property type="entry name" value="laccase"/>
    <property type="match status" value="1"/>
</dbReference>
<dbReference type="SUPFAM" id="SSF49503">
    <property type="entry name" value="Cupredoxins"/>
    <property type="match status" value="3"/>
</dbReference>
<dbReference type="InterPro" id="IPR045087">
    <property type="entry name" value="Cu-oxidase_fam"/>
</dbReference>
<dbReference type="CDD" id="cd13875">
    <property type="entry name" value="CuRO_2_LCC_plant"/>
    <property type="match status" value="1"/>
</dbReference>
<comment type="catalytic activity">
    <reaction evidence="1 13">
        <text>4 hydroquinone + O2 = 4 benzosemiquinone + 2 H2O</text>
        <dbReference type="Rhea" id="RHEA:11276"/>
        <dbReference type="ChEBI" id="CHEBI:15377"/>
        <dbReference type="ChEBI" id="CHEBI:15379"/>
        <dbReference type="ChEBI" id="CHEBI:17594"/>
        <dbReference type="ChEBI" id="CHEBI:17977"/>
        <dbReference type="EC" id="1.10.3.2"/>
    </reaction>
</comment>
<evidence type="ECO:0000256" key="6">
    <source>
        <dbReference type="ARBA" id="ARBA00022523"/>
    </source>
</evidence>